<organism evidence="2 3">
    <name type="scientific">Sphagnum jensenii</name>
    <dbReference type="NCBI Taxonomy" id="128206"/>
    <lineage>
        <taxon>Eukaryota</taxon>
        <taxon>Viridiplantae</taxon>
        <taxon>Streptophyta</taxon>
        <taxon>Embryophyta</taxon>
        <taxon>Bryophyta</taxon>
        <taxon>Sphagnophytina</taxon>
        <taxon>Sphagnopsida</taxon>
        <taxon>Sphagnales</taxon>
        <taxon>Sphagnaceae</taxon>
        <taxon>Sphagnum</taxon>
    </lineage>
</organism>
<reference evidence="2" key="1">
    <citation type="submission" date="2024-02" db="EMBL/GenBank/DDBJ databases">
        <authorList>
            <consortium name="ELIXIR-Norway"/>
            <consortium name="Elixir Norway"/>
        </authorList>
    </citation>
    <scope>NUCLEOTIDE SEQUENCE</scope>
</reference>
<evidence type="ECO:0008006" key="4">
    <source>
        <dbReference type="Google" id="ProtNLM"/>
    </source>
</evidence>
<keyword evidence="1" id="KW-0812">Transmembrane</keyword>
<evidence type="ECO:0000256" key="1">
    <source>
        <dbReference type="SAM" id="Phobius"/>
    </source>
</evidence>
<accession>A0ABP0WA95</accession>
<evidence type="ECO:0000313" key="3">
    <source>
        <dbReference type="Proteomes" id="UP001497444"/>
    </source>
</evidence>
<feature type="transmembrane region" description="Helical" evidence="1">
    <location>
        <begin position="6"/>
        <end position="25"/>
    </location>
</feature>
<keyword evidence="1" id="KW-1133">Transmembrane helix</keyword>
<evidence type="ECO:0000313" key="2">
    <source>
        <dbReference type="EMBL" id="CAK9263748.1"/>
    </source>
</evidence>
<sequence length="102" mass="11459">MLVRWVSVYGLFSTFSLSFFFKDILTNLFSGTLLRKRAGAHGGQWRDEPVDEQEATCELGASYVKKLFGTLFSFSKTNIQSPKFASFQQLYKSLSVVIVSGT</sequence>
<proteinExistence type="predicted"/>
<dbReference type="Proteomes" id="UP001497444">
    <property type="component" value="Chromosome 16"/>
</dbReference>
<gene>
    <name evidence="2" type="ORF">CSSPJE1EN1_LOCUS9226</name>
</gene>
<dbReference type="EMBL" id="OZ020111">
    <property type="protein sequence ID" value="CAK9263748.1"/>
    <property type="molecule type" value="Genomic_DNA"/>
</dbReference>
<protein>
    <recommendedName>
        <fullName evidence="4">Secreted protein</fullName>
    </recommendedName>
</protein>
<keyword evidence="3" id="KW-1185">Reference proteome</keyword>
<keyword evidence="1" id="KW-0472">Membrane</keyword>
<name>A0ABP0WA95_9BRYO</name>